<dbReference type="InterPro" id="IPR046673">
    <property type="entry name" value="ToxA_N"/>
</dbReference>
<dbReference type="InterPro" id="IPR029487">
    <property type="entry name" value="NEL_dom"/>
</dbReference>
<proteinExistence type="inferred from homology"/>
<comment type="PTM">
    <text evidence="1">Ubiquitinated in the presence of host E1 ubiquitin-activating enzyme, E2 ubiquitin-conjugating enzyme and ubiquitin.</text>
</comment>
<sequence>MPPDSKPQTVPHYALIESKTPAWIKAASAPTADKLRAALNTALASLEPACLRHPEVARALAREHARYQAAIPAAKDLFSTLPDLETFATQQLTAAIKKEFQLDIDVTNTFLFDAVGYAHQRQLGAAEPRQFTRSLKQHALQNFESTSTIAGGMEVPMPRMRSVILDQRGYQNGPPFDNVVNIEPTAFAALCRKLDVGGQYQTLIDAIYYPCAQLPPGQSSTWETRLSAQAPVLDTLGQVELSAFRQSLHLAYLQAQVGKAAYEALLATPLDKLDSTAPASFSFLMLWQTELNGMLLIQFRSLACVMLYTPHVVESPLVEYPSLKALTEQLRDLAQKNLTALTRHIPDAAKARLGTKLQDLLTPQTFTLRNVYERVADPKAKLPLVPRTFSRPFQAEVLYQNFTTLRDNARFHAVPTLAMDIKSFHDRLAYFESIAANVLNIVGFVLPGIGLVVPGIAIAATAANDLLLGLTVLQMGHEVYEGIESWKQDDRQQAYAYLMDVVGNMVVMAMLKAGAGALKAEMSSGAEEPKPAPPPLSAPSFIEELVEVELPDGSIRLWNADLTPFEQNVPLQPGLQADDLGLYRQDDKLWLRLDGKTYALKWASETGTYHIEHPSKALSYEPLLRHNGEGTWLHELDRPKEWSAQRLLRRLGPEVAALSDEDATRLLAISGVDEAALRRCLVENQKPPALLQDTLTRFKLDQTLRSMQGTPGDMQRAFEKRYGQLNVEPDAEADPLRRRYPTLPAPVINELIRHADAQTLLALAEGKVRQPLAEEVRTYQQAVRLARAYEGLYLDTVRNWDADRLILHTLGQMPEWPADVAIELEQHTHLPADSMRIGAGLGDPHASILCTEHGYIVLGDSQAKASEQVHDTLFSALAAAIPASVRLTPGVAGVESAAALKQVLQARPLLPRAQLRQVLRMQPVRPGYRSPMRLADGRLGYPMGGGNPAGNYIRRPTLMRMINQLGLPQHLSQGAADILHTLERRGLNLRQINDDLLRLIRERNELTLHLDAWQNALPGSSGNVDAIRSLRDQLMQCWYDHAPPFESTELPTLRLEGVYLETFPANLPVFLGERITRLELIAHTYDNAMGVQRRARSLARLLEHFPLLRSLEISRPVDEGETGVRASHDVLRSIAASLHELESLNLSNQSLILTNQDFERLRGMPRLRRLTLDGNRISPFATEEFGRLALDYLSLEGMALDNWPRSLNQRALSQIAVVSLRRNQIRSLPDFLIGNEQSTLPHTVLSLEGNDLIDDQLLRILLSHESNPERIRFDRSAALNEQMRHYTDQREQLHEATYGWANASSSTAPLSPAARAMRNRVGMTLNTYWRGVERGARSPLRLDNIALEHFPPRLPTFFYAQVRALSMERTSATAAQLEAFLQRFSAVEVLSLGHHAQPSPTLASSLLNLPRLSYLSLHEMGLEIDTSLLATLGQLGNLRTLELAGNRLGEITQVPQAMCNLNRLDLSNMSISQWPTWVDTLLPLELLNLSDNQLTVLPEYILSNPDTNAQVTSVALFDNPLTPETVDRARRSSATQRRFTFAFSPSADAPNSRHLHAPQPINSEDTPDLARWLLGTPDQNDALRDAWQQLKQAGDARNLLTFVGRLQQSAPFRNGGTRAAFAERVRMVLIRAVVNQEDRILFDHIAQEGLVQPDTGDQTCHDGVLLVFQNLEFLIAGRCMTIETADTEQNLYQELRRLYRMNRLDEIARVNAGERDEAEVRLAYRRGSNDSLKLGIPNDDMLFEAIAEVSRNELTRAIEQVLQDQQGEDFLEYAMNNQEWGRYMRTFHAEQFDRVEQAYQANVIDLPNHYPEEVAIEDLSCEYEALLRAKTAQERLLIRELTLLANPDRI</sequence>
<dbReference type="SMART" id="SM00369">
    <property type="entry name" value="LRR_TYP"/>
    <property type="match status" value="4"/>
</dbReference>
<accession>A0ABX8NJS5</accession>
<evidence type="ECO:0000313" key="3">
    <source>
        <dbReference type="EMBL" id="QXH56253.1"/>
    </source>
</evidence>
<dbReference type="InterPro" id="IPR052595">
    <property type="entry name" value="LRRC69/RLP"/>
</dbReference>
<keyword evidence="4" id="KW-1185">Reference proteome</keyword>
<dbReference type="RefSeq" id="WP_217867470.1">
    <property type="nucleotide sequence ID" value="NZ_CP077077.1"/>
</dbReference>
<evidence type="ECO:0000313" key="4">
    <source>
        <dbReference type="Proteomes" id="UP000824010"/>
    </source>
</evidence>
<protein>
    <recommendedName>
        <fullName evidence="2">NEL domain-containing protein</fullName>
    </recommendedName>
</protein>
<keyword evidence="1" id="KW-1035">Host cytoplasm</keyword>
<keyword evidence="1" id="KW-0808">Transferase</keyword>
<dbReference type="Pfam" id="PF14496">
    <property type="entry name" value="NEL"/>
    <property type="match status" value="1"/>
</dbReference>
<comment type="similarity">
    <text evidence="1">Belongs to the LRR-containing bacterial E3 ligase family.</text>
</comment>
<feature type="active site" description="Glycyl thioester intermediate" evidence="1">
    <location>
        <position position="1660"/>
    </location>
</feature>
<dbReference type="PANTHER" id="PTHR48057:SF29">
    <property type="entry name" value="OS02G0609900 PROTEIN"/>
    <property type="match status" value="1"/>
</dbReference>
<dbReference type="EMBL" id="CP077077">
    <property type="protein sequence ID" value="QXH56253.1"/>
    <property type="molecule type" value="Genomic_DNA"/>
</dbReference>
<reference evidence="3 4" key="1">
    <citation type="journal article" date="2021" name="Microorganisms">
        <title>The Ever-Expanding Pseudomonas Genus: Description of 43 New Species and Partition of the Pseudomonas putida Group.</title>
        <authorList>
            <person name="Girard L."/>
            <person name="Lood C."/>
            <person name="Hofte M."/>
            <person name="Vandamme P."/>
            <person name="Rokni-Zadeh H."/>
            <person name="van Noort V."/>
            <person name="Lavigne R."/>
            <person name="De Mot R."/>
        </authorList>
    </citation>
    <scope>NUCLEOTIDE SEQUENCE [LARGE SCALE GENOMIC DNA]</scope>
    <source>
        <strain evidence="3 4">COW77</strain>
    </source>
</reference>
<keyword evidence="1" id="KW-0964">Secreted</keyword>
<gene>
    <name evidence="3" type="ORF">KSS90_23510</name>
</gene>
<dbReference type="PROSITE" id="PS52053">
    <property type="entry name" value="NEL"/>
    <property type="match status" value="1"/>
</dbReference>
<name>A0ABX8NJS5_9PSED</name>
<dbReference type="PROSITE" id="PS51450">
    <property type="entry name" value="LRR"/>
    <property type="match status" value="1"/>
</dbReference>
<dbReference type="Pfam" id="PF20178">
    <property type="entry name" value="ToxA_N"/>
    <property type="match status" value="1"/>
</dbReference>
<dbReference type="PANTHER" id="PTHR48057">
    <property type="entry name" value="LEUCINE-RICH REPEAT SERINE/THREONINE-PROTEIN KINASE 1"/>
    <property type="match status" value="1"/>
</dbReference>
<keyword evidence="1" id="KW-0833">Ubl conjugation pathway</keyword>
<dbReference type="InterPro" id="IPR001611">
    <property type="entry name" value="Leu-rich_rpt"/>
</dbReference>
<evidence type="ECO:0000259" key="2">
    <source>
        <dbReference type="PROSITE" id="PS52053"/>
    </source>
</evidence>
<organism evidence="3 4">
    <name type="scientific">Pseudomonas maumuensis</name>
    <dbReference type="NCBI Taxonomy" id="2842354"/>
    <lineage>
        <taxon>Bacteria</taxon>
        <taxon>Pseudomonadati</taxon>
        <taxon>Pseudomonadota</taxon>
        <taxon>Gammaproteobacteria</taxon>
        <taxon>Pseudomonadales</taxon>
        <taxon>Pseudomonadaceae</taxon>
        <taxon>Pseudomonas</taxon>
    </lineage>
</organism>
<feature type="domain" description="NEL" evidence="2">
    <location>
        <begin position="1564"/>
        <end position="1850"/>
    </location>
</feature>
<dbReference type="InterPro" id="IPR003591">
    <property type="entry name" value="Leu-rich_rpt_typical-subtyp"/>
</dbReference>
<keyword evidence="1" id="KW-0832">Ubl conjugation</keyword>
<dbReference type="Proteomes" id="UP000824010">
    <property type="component" value="Chromosome"/>
</dbReference>
<evidence type="ECO:0000256" key="1">
    <source>
        <dbReference type="PROSITE-ProRule" id="PRU01398"/>
    </source>
</evidence>